<dbReference type="Proteomes" id="UP001597353">
    <property type="component" value="Unassembled WGS sequence"/>
</dbReference>
<feature type="domain" description="PLD phosphodiesterase" evidence="10">
    <location>
        <begin position="345"/>
        <end position="372"/>
    </location>
</feature>
<keyword evidence="6" id="KW-0677">Repeat</keyword>
<keyword evidence="8" id="KW-0443">Lipid metabolism</keyword>
<name>A0ABW4SAD2_9RHOB</name>
<dbReference type="InterPro" id="IPR001736">
    <property type="entry name" value="PLipase_D/transphosphatidylase"/>
</dbReference>
<comment type="function">
    <text evidence="2">Could be a virulence factor.</text>
</comment>
<reference evidence="12" key="1">
    <citation type="journal article" date="2019" name="Int. J. Syst. Evol. Microbiol.">
        <title>The Global Catalogue of Microorganisms (GCM) 10K type strain sequencing project: providing services to taxonomists for standard genome sequencing and annotation.</title>
        <authorList>
            <consortium name="The Broad Institute Genomics Platform"/>
            <consortium name="The Broad Institute Genome Sequencing Center for Infectious Disease"/>
            <person name="Wu L."/>
            <person name="Ma J."/>
        </authorList>
    </citation>
    <scope>NUCLEOTIDE SEQUENCE [LARGE SCALE GENOMIC DNA]</scope>
    <source>
        <strain evidence="12">CGMCC 4.7242</strain>
    </source>
</reference>
<evidence type="ECO:0000256" key="2">
    <source>
        <dbReference type="ARBA" id="ARBA00003145"/>
    </source>
</evidence>
<proteinExistence type="predicted"/>
<comment type="subcellular location">
    <subcellularLocation>
        <location evidence="3">Secreted</location>
    </subcellularLocation>
</comment>
<evidence type="ECO:0000313" key="12">
    <source>
        <dbReference type="Proteomes" id="UP001597353"/>
    </source>
</evidence>
<evidence type="ECO:0000256" key="5">
    <source>
        <dbReference type="ARBA" id="ARBA00022525"/>
    </source>
</evidence>
<dbReference type="Pfam" id="PF13091">
    <property type="entry name" value="PLDc_2"/>
    <property type="match status" value="1"/>
</dbReference>
<dbReference type="PROSITE" id="PS50035">
    <property type="entry name" value="PLD"/>
    <property type="match status" value="2"/>
</dbReference>
<evidence type="ECO:0000256" key="3">
    <source>
        <dbReference type="ARBA" id="ARBA00004613"/>
    </source>
</evidence>
<organism evidence="11 12">
    <name type="scientific">Halodurantibacterium flavum</name>
    <dbReference type="NCBI Taxonomy" id="1382802"/>
    <lineage>
        <taxon>Bacteria</taxon>
        <taxon>Pseudomonadati</taxon>
        <taxon>Pseudomonadota</taxon>
        <taxon>Alphaproteobacteria</taxon>
        <taxon>Rhodobacterales</taxon>
        <taxon>Paracoccaceae</taxon>
        <taxon>Halodurantibacterium</taxon>
    </lineage>
</organism>
<evidence type="ECO:0000256" key="8">
    <source>
        <dbReference type="ARBA" id="ARBA00023098"/>
    </source>
</evidence>
<dbReference type="SMART" id="SM00155">
    <property type="entry name" value="PLDc"/>
    <property type="match status" value="2"/>
</dbReference>
<evidence type="ECO:0000256" key="7">
    <source>
        <dbReference type="ARBA" id="ARBA00022801"/>
    </source>
</evidence>
<keyword evidence="5" id="KW-0964">Secreted</keyword>
<feature type="domain" description="PLD phosphodiesterase" evidence="10">
    <location>
        <begin position="130"/>
        <end position="157"/>
    </location>
</feature>
<dbReference type="PANTHER" id="PTHR18896:SF76">
    <property type="entry name" value="PHOSPHOLIPASE"/>
    <property type="match status" value="1"/>
</dbReference>
<evidence type="ECO:0000256" key="6">
    <source>
        <dbReference type="ARBA" id="ARBA00022737"/>
    </source>
</evidence>
<gene>
    <name evidence="11" type="ORF">ACFSGJ_19955</name>
</gene>
<evidence type="ECO:0000256" key="1">
    <source>
        <dbReference type="ARBA" id="ARBA00000798"/>
    </source>
</evidence>
<accession>A0ABW4SAD2</accession>
<protein>
    <recommendedName>
        <fullName evidence="4">Phospholipase D</fullName>
    </recommendedName>
    <alternativeName>
        <fullName evidence="9">Choline phosphatase</fullName>
    </alternativeName>
</protein>
<keyword evidence="12" id="KW-1185">Reference proteome</keyword>
<dbReference type="SUPFAM" id="SSF56024">
    <property type="entry name" value="Phospholipase D/nuclease"/>
    <property type="match status" value="2"/>
</dbReference>
<dbReference type="PANTHER" id="PTHR18896">
    <property type="entry name" value="PHOSPHOLIPASE D"/>
    <property type="match status" value="1"/>
</dbReference>
<dbReference type="InterPro" id="IPR015679">
    <property type="entry name" value="PLipase_D_fam"/>
</dbReference>
<evidence type="ECO:0000259" key="10">
    <source>
        <dbReference type="PROSITE" id="PS50035"/>
    </source>
</evidence>
<evidence type="ECO:0000256" key="4">
    <source>
        <dbReference type="ARBA" id="ARBA00018392"/>
    </source>
</evidence>
<dbReference type="CDD" id="cd09140">
    <property type="entry name" value="PLDc_vPLD1_2_like_bac_1"/>
    <property type="match status" value="1"/>
</dbReference>
<dbReference type="RefSeq" id="WP_390265911.1">
    <property type="nucleotide sequence ID" value="NZ_JBHUGH010000038.1"/>
</dbReference>
<dbReference type="Gene3D" id="3.30.870.10">
    <property type="entry name" value="Endonuclease Chain A"/>
    <property type="match status" value="2"/>
</dbReference>
<evidence type="ECO:0000313" key="11">
    <source>
        <dbReference type="EMBL" id="MFD1914484.1"/>
    </source>
</evidence>
<dbReference type="CDD" id="cd09143">
    <property type="entry name" value="PLDc_vPLD1_2_like_bac_2"/>
    <property type="match status" value="1"/>
</dbReference>
<comment type="catalytic activity">
    <reaction evidence="1">
        <text>a 1,2-diacyl-sn-glycero-3-phosphocholine + H2O = a 1,2-diacyl-sn-glycero-3-phosphate + choline + H(+)</text>
        <dbReference type="Rhea" id="RHEA:14445"/>
        <dbReference type="ChEBI" id="CHEBI:15354"/>
        <dbReference type="ChEBI" id="CHEBI:15377"/>
        <dbReference type="ChEBI" id="CHEBI:15378"/>
        <dbReference type="ChEBI" id="CHEBI:57643"/>
        <dbReference type="ChEBI" id="CHEBI:58608"/>
        <dbReference type="EC" id="3.1.4.4"/>
    </reaction>
</comment>
<comment type="caution">
    <text evidence="11">The sequence shown here is derived from an EMBL/GenBank/DDBJ whole genome shotgun (WGS) entry which is preliminary data.</text>
</comment>
<evidence type="ECO:0000256" key="9">
    <source>
        <dbReference type="ARBA" id="ARBA00029594"/>
    </source>
</evidence>
<sequence length="491" mass="55266">MNAKDPVLRVGQTCWRMGRAERVAVIVDAADYFATVRAAVLKAQHSVMMIGWDFDTRIALLPGQKGLEGPNRLGRFLSWVVKTRPDLRVYVLRWDLGVVMELKRGSTPLFVLNWMTSRRMRLVLDHVHPPMAAHHQKIITIDDTLAFCGGIDMTADRWDTRSHRDDEPYRVRPTSRRRYKPWHDVATAVEGEVAKALGELARSRWERATGERLDPPPPLEGAWPEGLQTTFTDVDVAIARTVPDHEGHTGAREIEALYLAAIARCRRTLYIESQYFASRRIADAMAARLSEPDPPEIVVINPESADGWLQEEVMGSSRARLLQLVRRADHKGRFRIYTPVTKGGQPIYVHAKVLVMDDRLLRVGSSNLNNRSMGFDSECDLALEAGADDVDLRGQIVGVRDDLLAEHLGVDEARLRAALDQGSLIAAIEVLRGEGRTLVPFDPPDLNGFEEEVMAENALLDPESTAAPRRSLRGWIRGLWSWRKRSPPLRP</sequence>
<keyword evidence="7" id="KW-0378">Hydrolase</keyword>
<dbReference type="EMBL" id="JBHUGH010000038">
    <property type="protein sequence ID" value="MFD1914484.1"/>
    <property type="molecule type" value="Genomic_DNA"/>
</dbReference>
<dbReference type="InterPro" id="IPR025202">
    <property type="entry name" value="PLD-like_dom"/>
</dbReference>